<organism evidence="5 6">
    <name type="scientific">Arthrobacter globiformis (strain ATCC 8010 / DSM 20124 / JCM 1332 / NBRC 12137 / NCIMB 8907 / NRRL B-2979 / 168)</name>
    <dbReference type="NCBI Taxonomy" id="1077972"/>
    <lineage>
        <taxon>Bacteria</taxon>
        <taxon>Bacillati</taxon>
        <taxon>Actinomycetota</taxon>
        <taxon>Actinomycetes</taxon>
        <taxon>Micrococcales</taxon>
        <taxon>Micrococcaceae</taxon>
        <taxon>Arthrobacter</taxon>
    </lineage>
</organism>
<dbReference type="eggNOG" id="COG0494">
    <property type="taxonomic scope" value="Bacteria"/>
</dbReference>
<evidence type="ECO:0000313" key="5">
    <source>
        <dbReference type="EMBL" id="GAB16406.1"/>
    </source>
</evidence>
<evidence type="ECO:0000256" key="2">
    <source>
        <dbReference type="ARBA" id="ARBA00022801"/>
    </source>
</evidence>
<dbReference type="EMBL" id="BAEG01000118">
    <property type="protein sequence ID" value="GAB16406.1"/>
    <property type="molecule type" value="Genomic_DNA"/>
</dbReference>
<evidence type="ECO:0000259" key="4">
    <source>
        <dbReference type="PROSITE" id="PS51462"/>
    </source>
</evidence>
<dbReference type="GO" id="GO:0006167">
    <property type="term" value="P:AMP biosynthetic process"/>
    <property type="evidence" value="ECO:0007669"/>
    <property type="project" value="TreeGrafter"/>
</dbReference>
<dbReference type="Gene3D" id="3.40.50.1240">
    <property type="entry name" value="Phosphoglycerate mutase-like"/>
    <property type="match status" value="1"/>
</dbReference>
<dbReference type="PROSITE" id="PS00893">
    <property type="entry name" value="NUDIX_BOX"/>
    <property type="match status" value="1"/>
</dbReference>
<dbReference type="SUPFAM" id="SSF53254">
    <property type="entry name" value="Phosphoglycerate mutase-like"/>
    <property type="match status" value="1"/>
</dbReference>
<dbReference type="GO" id="GO:0004081">
    <property type="term" value="F:bis(5'-nucleosyl)-tetraphosphatase (asymmetrical) activity"/>
    <property type="evidence" value="ECO:0007669"/>
    <property type="project" value="TreeGrafter"/>
</dbReference>
<accession>H0QUA5</accession>
<dbReference type="AlphaFoldDB" id="H0QUA5"/>
<sequence>MSRTKPPTYGALPWRIGGKGALEVLLIHRPAHGDWSIPKGKADPGETGPECAEREVREETGLQCRLGAELPTIRYEDSKRRIKSIRYWAAAAGPGRFTPNEEVDAVRWLSLPAALRTVTEPRDRPAIIALGTLLQLELGIRPVPKREKMLLLVRGAEMTKRDEWDPAAGSRPLARIGEQAARSLASLGAVFDIERIVSAPSIRCLETVAELARRESLVVERSEHLAAGSLAATLDLVAKARGTGTVLCTHEDVMADVLAHLIHHDRTVLTKRFRVRKGSAWVVTGDRTRYHSAYYLPLSPADLSTALDLSPALDISPAADLRAAV</sequence>
<name>H0QUA5_ARTG1</name>
<keyword evidence="6" id="KW-1185">Reference proteome</keyword>
<reference evidence="5 6" key="1">
    <citation type="submission" date="2011-12" db="EMBL/GenBank/DDBJ databases">
        <title>Whole genome shotgun sequence of Arthrobacter globiformis NBRC 12137.</title>
        <authorList>
            <person name="Miyazawa S."/>
            <person name="Hosoyama A."/>
            <person name="Tsuchikane K."/>
            <person name="Katsumata H."/>
            <person name="Yamazaki S."/>
            <person name="Fujita N."/>
        </authorList>
    </citation>
    <scope>NUCLEOTIDE SEQUENCE [LARGE SCALE GENOMIC DNA]</scope>
    <source>
        <strain evidence="5 6">NBRC 12137</strain>
    </source>
</reference>
<dbReference type="STRING" id="1077972.ARGLB_118_00700"/>
<gene>
    <name evidence="5" type="primary">mutT</name>
    <name evidence="5" type="ORF">ARGLB_118_00700</name>
</gene>
<dbReference type="CDD" id="cd03673">
    <property type="entry name" value="NUDIX_Ap6A_hydrolase"/>
    <property type="match status" value="1"/>
</dbReference>
<dbReference type="PANTHER" id="PTHR21340:SF0">
    <property type="entry name" value="BIS(5'-NUCLEOSYL)-TETRAPHOSPHATASE [ASYMMETRICAL]"/>
    <property type="match status" value="1"/>
</dbReference>
<dbReference type="Proteomes" id="UP000003828">
    <property type="component" value="Unassembled WGS sequence"/>
</dbReference>
<dbReference type="OrthoDB" id="4287477at2"/>
<dbReference type="InterPro" id="IPR051325">
    <property type="entry name" value="Nudix_hydrolase_domain"/>
</dbReference>
<dbReference type="InterPro" id="IPR020084">
    <property type="entry name" value="NUDIX_hydrolase_CS"/>
</dbReference>
<dbReference type="PRINTS" id="PR00502">
    <property type="entry name" value="NUDIXFAMILY"/>
</dbReference>
<proteinExistence type="inferred from homology"/>
<protein>
    <submittedName>
        <fullName evidence="5">NTP pyrophosphohydrolase MutT</fullName>
    </submittedName>
</protein>
<dbReference type="Pfam" id="PF00293">
    <property type="entry name" value="NUDIX"/>
    <property type="match status" value="1"/>
</dbReference>
<dbReference type="InterPro" id="IPR029033">
    <property type="entry name" value="His_PPase_superfam"/>
</dbReference>
<comment type="caution">
    <text evidence="5">The sequence shown here is derived from an EMBL/GenBank/DDBJ whole genome shotgun (WGS) entry which is preliminary data.</text>
</comment>
<evidence type="ECO:0000256" key="3">
    <source>
        <dbReference type="RuleBase" id="RU003476"/>
    </source>
</evidence>
<evidence type="ECO:0000256" key="1">
    <source>
        <dbReference type="ARBA" id="ARBA00005582"/>
    </source>
</evidence>
<dbReference type="PANTHER" id="PTHR21340">
    <property type="entry name" value="DIADENOSINE 5,5-P1,P4-TETRAPHOSPHATE PYROPHOSPHOHYDROLASE MUTT"/>
    <property type="match status" value="1"/>
</dbReference>
<dbReference type="InterPro" id="IPR015797">
    <property type="entry name" value="NUDIX_hydrolase-like_dom_sf"/>
</dbReference>
<feature type="domain" description="Nudix hydrolase" evidence="4">
    <location>
        <begin position="4"/>
        <end position="134"/>
    </location>
</feature>
<dbReference type="Gene3D" id="3.90.79.10">
    <property type="entry name" value="Nucleoside Triphosphate Pyrophosphohydrolase"/>
    <property type="match status" value="1"/>
</dbReference>
<dbReference type="InterPro" id="IPR020476">
    <property type="entry name" value="Nudix_hydrolase"/>
</dbReference>
<dbReference type="SUPFAM" id="SSF55811">
    <property type="entry name" value="Nudix"/>
    <property type="match status" value="1"/>
</dbReference>
<dbReference type="PROSITE" id="PS51462">
    <property type="entry name" value="NUDIX"/>
    <property type="match status" value="1"/>
</dbReference>
<dbReference type="RefSeq" id="WP_003806402.1">
    <property type="nucleotide sequence ID" value="NZ_BAEG01000118.1"/>
</dbReference>
<evidence type="ECO:0000313" key="6">
    <source>
        <dbReference type="Proteomes" id="UP000003828"/>
    </source>
</evidence>
<dbReference type="InterPro" id="IPR000086">
    <property type="entry name" value="NUDIX_hydrolase_dom"/>
</dbReference>
<keyword evidence="2 3" id="KW-0378">Hydrolase</keyword>
<comment type="similarity">
    <text evidence="1 3">Belongs to the Nudix hydrolase family.</text>
</comment>
<dbReference type="GO" id="GO:0006754">
    <property type="term" value="P:ATP biosynthetic process"/>
    <property type="evidence" value="ECO:0007669"/>
    <property type="project" value="TreeGrafter"/>
</dbReference>